<organism evidence="1 2">
    <name type="scientific">Marinilabilia rubra</name>
    <dbReference type="NCBI Taxonomy" id="2162893"/>
    <lineage>
        <taxon>Bacteria</taxon>
        <taxon>Pseudomonadati</taxon>
        <taxon>Bacteroidota</taxon>
        <taxon>Bacteroidia</taxon>
        <taxon>Marinilabiliales</taxon>
        <taxon>Marinilabiliaceae</taxon>
        <taxon>Marinilabilia</taxon>
    </lineage>
</organism>
<comment type="caution">
    <text evidence="1">The sequence shown here is derived from an EMBL/GenBank/DDBJ whole genome shotgun (WGS) entry which is preliminary data.</text>
</comment>
<dbReference type="EMBL" id="QEWP01000007">
    <property type="protein sequence ID" value="PWD99356.1"/>
    <property type="molecule type" value="Genomic_DNA"/>
</dbReference>
<evidence type="ECO:0000313" key="1">
    <source>
        <dbReference type="EMBL" id="PWD99356.1"/>
    </source>
</evidence>
<dbReference type="AlphaFoldDB" id="A0A2U2B8I8"/>
<name>A0A2U2B8I8_9BACT</name>
<reference evidence="1 2" key="1">
    <citation type="submission" date="2018-05" db="EMBL/GenBank/DDBJ databases">
        <title>Marinilabilia rubrum sp. nov., isolated from saltern sediment.</title>
        <authorList>
            <person name="Zhang R."/>
        </authorList>
    </citation>
    <scope>NUCLEOTIDE SEQUENCE [LARGE SCALE GENOMIC DNA]</scope>
    <source>
        <strain evidence="1 2">WTE16</strain>
    </source>
</reference>
<evidence type="ECO:0000313" key="2">
    <source>
        <dbReference type="Proteomes" id="UP000244956"/>
    </source>
</evidence>
<gene>
    <name evidence="1" type="ORF">DDZ16_10110</name>
</gene>
<proteinExistence type="predicted"/>
<sequence>MNVIGKPYAGKPHVRFDEGATKSTNGWLCTLLYRDNKVIAYKKTGRKIYYKASEIEAYLESING</sequence>
<keyword evidence="2" id="KW-1185">Reference proteome</keyword>
<accession>A0A2U2B8I8</accession>
<dbReference type="Proteomes" id="UP000244956">
    <property type="component" value="Unassembled WGS sequence"/>
</dbReference>
<protein>
    <submittedName>
        <fullName evidence="1">Uncharacterized protein</fullName>
    </submittedName>
</protein>